<proteinExistence type="inferred from homology"/>
<feature type="transmembrane region" description="Helical" evidence="8">
    <location>
        <begin position="12"/>
        <end position="29"/>
    </location>
</feature>
<dbReference type="SUPFAM" id="SSF116726">
    <property type="entry name" value="TrkA C-terminal domain-like"/>
    <property type="match status" value="2"/>
</dbReference>
<accession>A0A1C3IRF1</accession>
<evidence type="ECO:0000256" key="1">
    <source>
        <dbReference type="ARBA" id="ARBA00004651"/>
    </source>
</evidence>
<evidence type="ECO:0000256" key="3">
    <source>
        <dbReference type="ARBA" id="ARBA00022448"/>
    </source>
</evidence>
<dbReference type="Proteomes" id="UP000235405">
    <property type="component" value="Unassembled WGS sequence"/>
</dbReference>
<dbReference type="InterPro" id="IPR006512">
    <property type="entry name" value="YidE_YbjL"/>
</dbReference>
<evidence type="ECO:0000256" key="2">
    <source>
        <dbReference type="ARBA" id="ARBA00009854"/>
    </source>
</evidence>
<organism evidence="10 11">
    <name type="scientific">Vibrio splendidus</name>
    <dbReference type="NCBI Taxonomy" id="29497"/>
    <lineage>
        <taxon>Bacteria</taxon>
        <taxon>Pseudomonadati</taxon>
        <taxon>Pseudomonadota</taxon>
        <taxon>Gammaproteobacteria</taxon>
        <taxon>Vibrionales</taxon>
        <taxon>Vibrionaceae</taxon>
        <taxon>Vibrio</taxon>
    </lineage>
</organism>
<evidence type="ECO:0000256" key="8">
    <source>
        <dbReference type="SAM" id="Phobius"/>
    </source>
</evidence>
<comment type="subcellular location">
    <subcellularLocation>
        <location evidence="1">Cell membrane</location>
        <topology evidence="1">Multi-pass membrane protein</topology>
    </subcellularLocation>
</comment>
<dbReference type="EMBL" id="MCSW01000174">
    <property type="protein sequence ID" value="PMF21001.1"/>
    <property type="molecule type" value="Genomic_DNA"/>
</dbReference>
<dbReference type="RefSeq" id="WP_065681740.1">
    <property type="nucleotide sequence ID" value="NZ_CAWNUC010000016.1"/>
</dbReference>
<feature type="transmembrane region" description="Helical" evidence="8">
    <location>
        <begin position="94"/>
        <end position="114"/>
    </location>
</feature>
<name>A0A1C3IRF1_VIBSP</name>
<evidence type="ECO:0000313" key="10">
    <source>
        <dbReference type="EMBL" id="PMF21001.1"/>
    </source>
</evidence>
<keyword evidence="3" id="KW-0813">Transport</keyword>
<comment type="similarity">
    <text evidence="2">Belongs to the AAE transporter (TC 2.A.81) family.</text>
</comment>
<dbReference type="NCBIfam" id="TIGR03802">
    <property type="entry name" value="Asp_Ala_antiprt"/>
    <property type="match status" value="1"/>
</dbReference>
<feature type="domain" description="RCK C-terminal" evidence="9">
    <location>
        <begin position="207"/>
        <end position="295"/>
    </location>
</feature>
<dbReference type="Gene3D" id="3.30.70.1450">
    <property type="entry name" value="Regulator of K+ conductance, C-terminal domain"/>
    <property type="match status" value="2"/>
</dbReference>
<dbReference type="NCBIfam" id="TIGR01625">
    <property type="entry name" value="YidE_YbjL_dupl"/>
    <property type="match status" value="1"/>
</dbReference>
<dbReference type="PANTHER" id="PTHR30445">
    <property type="entry name" value="K(+)_H(+) ANTIPORTER SUBUNIT KHTT"/>
    <property type="match status" value="1"/>
</dbReference>
<feature type="transmembrane region" description="Helical" evidence="8">
    <location>
        <begin position="546"/>
        <end position="568"/>
    </location>
</feature>
<dbReference type="PANTHER" id="PTHR30445:SF9">
    <property type="match status" value="1"/>
</dbReference>
<protein>
    <submittedName>
        <fullName evidence="10">Aspartate-alanine antiporter</fullName>
    </submittedName>
</protein>
<gene>
    <name evidence="10" type="ORF">BCV19_09710</name>
</gene>
<dbReference type="InterPro" id="IPR036721">
    <property type="entry name" value="RCK_C_sf"/>
</dbReference>
<dbReference type="GeneID" id="72399866"/>
<feature type="transmembrane region" description="Helical" evidence="8">
    <location>
        <begin position="386"/>
        <end position="406"/>
    </location>
</feature>
<dbReference type="PROSITE" id="PS51202">
    <property type="entry name" value="RCK_C"/>
    <property type="match status" value="2"/>
</dbReference>
<dbReference type="InterPro" id="IPR006037">
    <property type="entry name" value="RCK_C"/>
</dbReference>
<evidence type="ECO:0000256" key="7">
    <source>
        <dbReference type="ARBA" id="ARBA00023136"/>
    </source>
</evidence>
<feature type="transmembrane region" description="Helical" evidence="8">
    <location>
        <begin position="165"/>
        <end position="190"/>
    </location>
</feature>
<keyword evidence="4" id="KW-1003">Cell membrane</keyword>
<evidence type="ECO:0000256" key="5">
    <source>
        <dbReference type="ARBA" id="ARBA00022692"/>
    </source>
</evidence>
<reference evidence="11" key="1">
    <citation type="submission" date="2016-07" db="EMBL/GenBank/DDBJ databases">
        <title>Nontailed viruses are major unrecognized killers of bacteria in the ocean.</title>
        <authorList>
            <person name="Kauffman K."/>
            <person name="Hussain F."/>
            <person name="Yang J."/>
            <person name="Arevalo P."/>
            <person name="Brown J."/>
            <person name="Cutler M."/>
            <person name="Kelly L."/>
            <person name="Polz M.F."/>
        </authorList>
    </citation>
    <scope>NUCLEOTIDE SEQUENCE [LARGE SCALE GENOMIC DNA]</scope>
    <source>
        <strain evidence="11">10N.286.54.F3</strain>
    </source>
</reference>
<keyword evidence="6 8" id="KW-1133">Transmembrane helix</keyword>
<evidence type="ECO:0000313" key="11">
    <source>
        <dbReference type="Proteomes" id="UP000235405"/>
    </source>
</evidence>
<dbReference type="GO" id="GO:0005886">
    <property type="term" value="C:plasma membrane"/>
    <property type="evidence" value="ECO:0007669"/>
    <property type="project" value="UniProtKB-SubCell"/>
</dbReference>
<dbReference type="AlphaFoldDB" id="A0A1C3IRF1"/>
<comment type="caution">
    <text evidence="10">The sequence shown here is derived from an EMBL/GenBank/DDBJ whole genome shotgun (WGS) entry which is preliminary data.</text>
</comment>
<evidence type="ECO:0000256" key="4">
    <source>
        <dbReference type="ARBA" id="ARBA00022475"/>
    </source>
</evidence>
<sequence length="572" mass="61046">MSFIIEQLRDYPFIALFLSLGLGYLIGKIKIGKFELGGIAGSLLVAVALGQIGGIAISNEVKSIFFALFIFMVGYNGGPQFFSSFRLSSLTRLFASFVMTFVGLITVVLLSKWAGLDKGLAAGLAAGGLTQSAIIGTAGNAIDQLNLAPDVTSTLKTNVAVGYSITYIFGSLGPILMMSLIPMVMGWNITKEAKKLAEKMGAGSKQLNEGEFSALNRVSSRAYQVTANSMFVGKSVVELEEAFDADLTIEAIYRSHQDTESTLDLAKNPILAAGDKVYLTGLTQAFPKVTSLGIELGEFSEESNVVQTQQKVVLTNKKLAGITLRKLHDETNARIRRGVYITQLSRMGHDISTLPETELHIGDEITLVGQKEDIAKVIKKIGYNSPLPSVTDFVTMSFGMVLGYLIGEIGFTIGGSHIALGSGLGCLVSGLLVGYLRMRTPRLGSVNHGAANFMQTFGLAVFVAVVGINAGAPALTAIKENGVTLLLLGVLVTLIPQVLTFLFNYYVLKIKNPVEALAVIAGSRSANPAFASLLEKTQNSTPVPSFTMTYAVANIFLTLWGPIIINLITKIS</sequence>
<dbReference type="GO" id="GO:0008324">
    <property type="term" value="F:monoatomic cation transmembrane transporter activity"/>
    <property type="evidence" value="ECO:0007669"/>
    <property type="project" value="InterPro"/>
</dbReference>
<feature type="transmembrane region" description="Helical" evidence="8">
    <location>
        <begin position="418"/>
        <end position="436"/>
    </location>
</feature>
<keyword evidence="5 8" id="KW-0812">Transmembrane</keyword>
<dbReference type="Pfam" id="PF02080">
    <property type="entry name" value="TrkA_C"/>
    <property type="match status" value="1"/>
</dbReference>
<feature type="transmembrane region" description="Helical" evidence="8">
    <location>
        <begin position="457"/>
        <end position="478"/>
    </location>
</feature>
<evidence type="ECO:0000259" key="9">
    <source>
        <dbReference type="PROSITE" id="PS51202"/>
    </source>
</evidence>
<feature type="transmembrane region" description="Helical" evidence="8">
    <location>
        <begin position="63"/>
        <end position="82"/>
    </location>
</feature>
<dbReference type="InterPro" id="IPR050144">
    <property type="entry name" value="AAE_transporter"/>
</dbReference>
<feature type="domain" description="RCK C-terminal" evidence="9">
    <location>
        <begin position="296"/>
        <end position="383"/>
    </location>
</feature>
<dbReference type="InterPro" id="IPR022457">
    <property type="entry name" value="Asp_Ala_antiprt"/>
</dbReference>
<feature type="transmembrane region" description="Helical" evidence="8">
    <location>
        <begin position="36"/>
        <end position="57"/>
    </location>
</feature>
<evidence type="ECO:0000256" key="6">
    <source>
        <dbReference type="ARBA" id="ARBA00022989"/>
    </source>
</evidence>
<dbReference type="Pfam" id="PF06826">
    <property type="entry name" value="Asp-Al_Ex"/>
    <property type="match status" value="2"/>
</dbReference>
<dbReference type="GO" id="GO:0006813">
    <property type="term" value="P:potassium ion transport"/>
    <property type="evidence" value="ECO:0007669"/>
    <property type="project" value="InterPro"/>
</dbReference>
<keyword evidence="7 8" id="KW-0472">Membrane</keyword>
<feature type="transmembrane region" description="Helical" evidence="8">
    <location>
        <begin position="484"/>
        <end position="507"/>
    </location>
</feature>